<accession>A0A8S4QWZ1</accession>
<sequence length="221" mass="25827">DTKLAYINDLTSIKQMEQMKFELAQQLSRIWLGNPGEVQRKRWKEEWFKEGVAGYLAYYLLTQYNDGMVSYKQRLPIDMYGLEMKHKAMAVDWTHTTPALASFNRTLAIDIPKRYKELVTMKTASLLWMVENWLGSEKFHQALVNYINSRRGQYISLIDFMVSLDHDTVDCFHQFFNGSTSSRVLNSWFHQSGYPVVNVLVLRDRTPNAVQLKQVNVCNVI</sequence>
<feature type="non-terminal residue" evidence="2">
    <location>
        <position position="1"/>
    </location>
</feature>
<organism evidence="2 3">
    <name type="scientific">Pararge aegeria aegeria</name>
    <dbReference type="NCBI Taxonomy" id="348720"/>
    <lineage>
        <taxon>Eukaryota</taxon>
        <taxon>Metazoa</taxon>
        <taxon>Ecdysozoa</taxon>
        <taxon>Arthropoda</taxon>
        <taxon>Hexapoda</taxon>
        <taxon>Insecta</taxon>
        <taxon>Pterygota</taxon>
        <taxon>Neoptera</taxon>
        <taxon>Endopterygota</taxon>
        <taxon>Lepidoptera</taxon>
        <taxon>Glossata</taxon>
        <taxon>Ditrysia</taxon>
        <taxon>Papilionoidea</taxon>
        <taxon>Nymphalidae</taxon>
        <taxon>Satyrinae</taxon>
        <taxon>Satyrini</taxon>
        <taxon>Parargina</taxon>
        <taxon>Pararge</taxon>
    </lineage>
</organism>
<dbReference type="PANTHER" id="PTHR11533:SF299">
    <property type="entry name" value="AMINOPEPTIDASE"/>
    <property type="match status" value="1"/>
</dbReference>
<dbReference type="GO" id="GO:0043171">
    <property type="term" value="P:peptide catabolic process"/>
    <property type="evidence" value="ECO:0007669"/>
    <property type="project" value="TreeGrafter"/>
</dbReference>
<dbReference type="AlphaFoldDB" id="A0A8S4QWZ1"/>
<dbReference type="GO" id="GO:0005737">
    <property type="term" value="C:cytoplasm"/>
    <property type="evidence" value="ECO:0007669"/>
    <property type="project" value="TreeGrafter"/>
</dbReference>
<dbReference type="GO" id="GO:0005615">
    <property type="term" value="C:extracellular space"/>
    <property type="evidence" value="ECO:0007669"/>
    <property type="project" value="TreeGrafter"/>
</dbReference>
<evidence type="ECO:0000259" key="1">
    <source>
        <dbReference type="Pfam" id="PF01433"/>
    </source>
</evidence>
<feature type="domain" description="Peptidase M1 membrane alanine aminopeptidase" evidence="1">
    <location>
        <begin position="4"/>
        <end position="168"/>
    </location>
</feature>
<comment type="caution">
    <text evidence="2">The sequence shown here is derived from an EMBL/GenBank/DDBJ whole genome shotgun (WGS) entry which is preliminary data.</text>
</comment>
<dbReference type="Proteomes" id="UP000838756">
    <property type="component" value="Unassembled WGS sequence"/>
</dbReference>
<proteinExistence type="predicted"/>
<dbReference type="OrthoDB" id="6584069at2759"/>
<name>A0A8S4QWZ1_9NEOP</name>
<dbReference type="GO" id="GO:0006508">
    <property type="term" value="P:proteolysis"/>
    <property type="evidence" value="ECO:0007669"/>
    <property type="project" value="TreeGrafter"/>
</dbReference>
<gene>
    <name evidence="2" type="primary">jg23575</name>
    <name evidence="2" type="ORF">PAEG_LOCUS7113</name>
</gene>
<protein>
    <submittedName>
        <fullName evidence="2">Jg23575 protein</fullName>
    </submittedName>
</protein>
<dbReference type="Pfam" id="PF01433">
    <property type="entry name" value="Peptidase_M1"/>
    <property type="match status" value="1"/>
</dbReference>
<dbReference type="PANTHER" id="PTHR11533">
    <property type="entry name" value="PROTEASE M1 ZINC METALLOPROTEASE"/>
    <property type="match status" value="1"/>
</dbReference>
<dbReference type="GO" id="GO:0008270">
    <property type="term" value="F:zinc ion binding"/>
    <property type="evidence" value="ECO:0007669"/>
    <property type="project" value="InterPro"/>
</dbReference>
<keyword evidence="3" id="KW-1185">Reference proteome</keyword>
<evidence type="ECO:0000313" key="3">
    <source>
        <dbReference type="Proteomes" id="UP000838756"/>
    </source>
</evidence>
<dbReference type="InterPro" id="IPR027268">
    <property type="entry name" value="Peptidase_M4/M1_CTD_sf"/>
</dbReference>
<dbReference type="GO" id="GO:0070006">
    <property type="term" value="F:metalloaminopeptidase activity"/>
    <property type="evidence" value="ECO:0007669"/>
    <property type="project" value="TreeGrafter"/>
</dbReference>
<dbReference type="Gene3D" id="1.10.390.10">
    <property type="entry name" value="Neutral Protease Domain 2"/>
    <property type="match status" value="1"/>
</dbReference>
<dbReference type="EMBL" id="CAKXAJ010021258">
    <property type="protein sequence ID" value="CAH2226407.1"/>
    <property type="molecule type" value="Genomic_DNA"/>
</dbReference>
<evidence type="ECO:0000313" key="2">
    <source>
        <dbReference type="EMBL" id="CAH2226407.1"/>
    </source>
</evidence>
<reference evidence="2" key="1">
    <citation type="submission" date="2022-03" db="EMBL/GenBank/DDBJ databases">
        <authorList>
            <person name="Lindestad O."/>
        </authorList>
    </citation>
    <scope>NUCLEOTIDE SEQUENCE</scope>
</reference>
<dbReference type="SUPFAM" id="SSF55486">
    <property type="entry name" value="Metalloproteases ('zincins'), catalytic domain"/>
    <property type="match status" value="1"/>
</dbReference>
<dbReference type="GO" id="GO:0042277">
    <property type="term" value="F:peptide binding"/>
    <property type="evidence" value="ECO:0007669"/>
    <property type="project" value="TreeGrafter"/>
</dbReference>
<dbReference type="InterPro" id="IPR050344">
    <property type="entry name" value="Peptidase_M1_aminopeptidases"/>
</dbReference>
<dbReference type="InterPro" id="IPR014782">
    <property type="entry name" value="Peptidase_M1_dom"/>
</dbReference>
<dbReference type="GO" id="GO:0016020">
    <property type="term" value="C:membrane"/>
    <property type="evidence" value="ECO:0007669"/>
    <property type="project" value="TreeGrafter"/>
</dbReference>